<dbReference type="EMBL" id="CP011390">
    <property type="protein sequence ID" value="ANE49926.1"/>
    <property type="molecule type" value="Genomic_DNA"/>
</dbReference>
<dbReference type="AlphaFoldDB" id="A0A172TSF4"/>
<dbReference type="RefSeq" id="WP_066402072.1">
    <property type="nucleotide sequence ID" value="NZ_CP011390.1"/>
</dbReference>
<feature type="chain" id="PRO_5008001087" description="Type IX secretion system membrane protein PorP/SprF" evidence="1">
    <location>
        <begin position="21"/>
        <end position="332"/>
    </location>
</feature>
<dbReference type="Pfam" id="PF11751">
    <property type="entry name" value="PorP_SprF"/>
    <property type="match status" value="1"/>
</dbReference>
<dbReference type="KEGG" id="fla:SY85_04875"/>
<protein>
    <recommendedName>
        <fullName evidence="4">Type IX secretion system membrane protein PorP/SprF</fullName>
    </recommendedName>
</protein>
<proteinExistence type="predicted"/>
<organism evidence="2 3">
    <name type="scientific">Flavisolibacter tropicus</name>
    <dbReference type="NCBI Taxonomy" id="1492898"/>
    <lineage>
        <taxon>Bacteria</taxon>
        <taxon>Pseudomonadati</taxon>
        <taxon>Bacteroidota</taxon>
        <taxon>Chitinophagia</taxon>
        <taxon>Chitinophagales</taxon>
        <taxon>Chitinophagaceae</taxon>
        <taxon>Flavisolibacter</taxon>
    </lineage>
</organism>
<dbReference type="OrthoDB" id="1186563at2"/>
<dbReference type="InterPro" id="IPR019861">
    <property type="entry name" value="PorP/SprF_Bacteroidetes"/>
</dbReference>
<dbReference type="Proteomes" id="UP000077177">
    <property type="component" value="Chromosome"/>
</dbReference>
<sequence length="332" mass="37112">MKKAWITVLGLMFMCKVLQAQSYHFSQFFSTPLLTNPANTGFLEGPYRIASNFRTQGQMGGGAYFTGYLSADFNLFQDRLSEYHKAGAGIYLMNDQSLNGALKTNAVGFSAAYHVPLDIHGDHSIGLGFQGVYHQRLIDYSKLSFGNQFGSAGYDPSLPIGEGLNNKSVGYFDVNAGMVYNIILEDRAFFGGVSVYNILRHTENVIEDEFRMPLRITAQAGAQFFIAEYSKAYFSITHMQQGEAKETTVGAAYGQQLTDGIKNEINIGLWYRYKDAVIPYVGYFWGGFQVGLSYDHTVSSLKTAAEVRNAYELTLLYKAFDKTAMKKLIPWY</sequence>
<evidence type="ECO:0000313" key="2">
    <source>
        <dbReference type="EMBL" id="ANE49926.1"/>
    </source>
</evidence>
<reference evidence="3" key="1">
    <citation type="submission" date="2015-01" db="EMBL/GenBank/DDBJ databases">
        <title>Flavisolibacter sp./LCS9/ whole genome sequencing.</title>
        <authorList>
            <person name="Kim M.K."/>
            <person name="Srinivasan S."/>
            <person name="Lee J.-J."/>
        </authorList>
    </citation>
    <scope>NUCLEOTIDE SEQUENCE [LARGE SCALE GENOMIC DNA]</scope>
    <source>
        <strain evidence="3">LCS9</strain>
    </source>
</reference>
<name>A0A172TSF4_9BACT</name>
<evidence type="ECO:0008006" key="4">
    <source>
        <dbReference type="Google" id="ProtNLM"/>
    </source>
</evidence>
<gene>
    <name evidence="2" type="ORF">SY85_04875</name>
</gene>
<reference evidence="2 3" key="2">
    <citation type="journal article" date="2016" name="Int. J. Syst. Evol. Microbiol.">
        <title>Flavisolibacter tropicus sp. nov., isolated from tropical soil.</title>
        <authorList>
            <person name="Lee J.J."/>
            <person name="Kang M.S."/>
            <person name="Kim G.S."/>
            <person name="Lee C.S."/>
            <person name="Lim S."/>
            <person name="Lee J."/>
            <person name="Roh S.H."/>
            <person name="Kang H."/>
            <person name="Ha J.M."/>
            <person name="Bae S."/>
            <person name="Jung H.Y."/>
            <person name="Kim M.K."/>
        </authorList>
    </citation>
    <scope>NUCLEOTIDE SEQUENCE [LARGE SCALE GENOMIC DNA]</scope>
    <source>
        <strain evidence="2 3">LCS9</strain>
    </source>
</reference>
<dbReference type="STRING" id="1492898.SY85_04875"/>
<evidence type="ECO:0000256" key="1">
    <source>
        <dbReference type="SAM" id="SignalP"/>
    </source>
</evidence>
<keyword evidence="1" id="KW-0732">Signal</keyword>
<keyword evidence="3" id="KW-1185">Reference proteome</keyword>
<feature type="signal peptide" evidence="1">
    <location>
        <begin position="1"/>
        <end position="20"/>
    </location>
</feature>
<accession>A0A172TSF4</accession>
<evidence type="ECO:0000313" key="3">
    <source>
        <dbReference type="Proteomes" id="UP000077177"/>
    </source>
</evidence>
<dbReference type="NCBIfam" id="TIGR03519">
    <property type="entry name" value="T9SS_PorP_fam"/>
    <property type="match status" value="1"/>
</dbReference>